<dbReference type="InterPro" id="IPR005598">
    <property type="entry name" value="ATP_synth_I"/>
</dbReference>
<organism evidence="7 8">
    <name type="scientific">Jutongia huaianensis</name>
    <dbReference type="NCBI Taxonomy" id="2763668"/>
    <lineage>
        <taxon>Bacteria</taxon>
        <taxon>Bacillati</taxon>
        <taxon>Bacillota</taxon>
        <taxon>Clostridia</taxon>
        <taxon>Lachnospirales</taxon>
        <taxon>Lachnospiraceae</taxon>
        <taxon>Jutongia</taxon>
    </lineage>
</organism>
<comment type="caution">
    <text evidence="7">The sequence shown here is derived from an EMBL/GenBank/DDBJ whole genome shotgun (WGS) entry which is preliminary data.</text>
</comment>
<feature type="transmembrane region" description="Helical" evidence="6">
    <location>
        <begin position="81"/>
        <end position="98"/>
    </location>
</feature>
<keyword evidence="5 6" id="KW-0472">Membrane</keyword>
<gene>
    <name evidence="7" type="ORF">H8704_10955</name>
</gene>
<evidence type="ECO:0000256" key="6">
    <source>
        <dbReference type="SAM" id="Phobius"/>
    </source>
</evidence>
<feature type="transmembrane region" description="Helical" evidence="6">
    <location>
        <begin position="34"/>
        <end position="52"/>
    </location>
</feature>
<evidence type="ECO:0000313" key="7">
    <source>
        <dbReference type="EMBL" id="MBC8563140.1"/>
    </source>
</evidence>
<evidence type="ECO:0000256" key="4">
    <source>
        <dbReference type="ARBA" id="ARBA00022989"/>
    </source>
</evidence>
<protein>
    <submittedName>
        <fullName evidence="7">ATP synthase subunit I</fullName>
    </submittedName>
</protein>
<accession>A0ABR7N3E8</accession>
<name>A0ABR7N3E8_9FIRM</name>
<dbReference type="Pfam" id="PF03899">
    <property type="entry name" value="ATP-synt_I"/>
    <property type="match status" value="1"/>
</dbReference>
<reference evidence="7 8" key="1">
    <citation type="submission" date="2020-08" db="EMBL/GenBank/DDBJ databases">
        <title>Genome public.</title>
        <authorList>
            <person name="Liu C."/>
            <person name="Sun Q."/>
        </authorList>
    </citation>
    <scope>NUCLEOTIDE SEQUENCE [LARGE SCALE GENOMIC DNA]</scope>
    <source>
        <strain evidence="7 8">NSJ-37</strain>
    </source>
</reference>
<evidence type="ECO:0000256" key="2">
    <source>
        <dbReference type="ARBA" id="ARBA00022475"/>
    </source>
</evidence>
<evidence type="ECO:0000256" key="5">
    <source>
        <dbReference type="ARBA" id="ARBA00023136"/>
    </source>
</evidence>
<comment type="subcellular location">
    <subcellularLocation>
        <location evidence="1">Cell membrane</location>
        <topology evidence="1">Multi-pass membrane protein</topology>
    </subcellularLocation>
</comment>
<keyword evidence="3 6" id="KW-0812">Transmembrane</keyword>
<sequence>MRQAKQTLKELMAGLAVWGILVLVILMIVSRHRLAVACGLLVGLAAAAWLLWHMYHHLDIALDMDATHAGRHIQASAMKRFLVMAVVLALAMTQYRYIHPVGTVLGMFGMKISAFMQPKIHRLMASHKGSSVKS</sequence>
<keyword evidence="8" id="KW-1185">Reference proteome</keyword>
<keyword evidence="2" id="KW-1003">Cell membrane</keyword>
<dbReference type="Proteomes" id="UP000606193">
    <property type="component" value="Unassembled WGS sequence"/>
</dbReference>
<keyword evidence="4 6" id="KW-1133">Transmembrane helix</keyword>
<evidence type="ECO:0000256" key="3">
    <source>
        <dbReference type="ARBA" id="ARBA00022692"/>
    </source>
</evidence>
<dbReference type="RefSeq" id="WP_118677561.1">
    <property type="nucleotide sequence ID" value="NZ_JACRSX010000016.1"/>
</dbReference>
<proteinExistence type="predicted"/>
<feature type="transmembrane region" description="Helical" evidence="6">
    <location>
        <begin position="12"/>
        <end position="28"/>
    </location>
</feature>
<evidence type="ECO:0000313" key="8">
    <source>
        <dbReference type="Proteomes" id="UP000606193"/>
    </source>
</evidence>
<evidence type="ECO:0000256" key="1">
    <source>
        <dbReference type="ARBA" id="ARBA00004651"/>
    </source>
</evidence>
<dbReference type="EMBL" id="JACRSX010000016">
    <property type="protein sequence ID" value="MBC8563140.1"/>
    <property type="molecule type" value="Genomic_DNA"/>
</dbReference>